<proteinExistence type="inferred from homology"/>
<evidence type="ECO:0000256" key="10">
    <source>
        <dbReference type="PIRSR" id="PIRSR006246-1"/>
    </source>
</evidence>
<comment type="pathway">
    <text evidence="9">Cofactor biosynthesis; (R)-pantothenate biosynthesis; beta-alanine from L-aspartate: step 1/1.</text>
</comment>
<comment type="function">
    <text evidence="9">Catalyzes the pyruvoyl-dependent decarboxylation of aspartate to produce beta-alanine.</text>
</comment>
<dbReference type="Gene3D" id="2.40.40.20">
    <property type="match status" value="1"/>
</dbReference>
<keyword evidence="1 9" id="KW-0963">Cytoplasm</keyword>
<evidence type="ECO:0000313" key="15">
    <source>
        <dbReference type="Proteomes" id="UP000569914"/>
    </source>
</evidence>
<evidence type="ECO:0000256" key="2">
    <source>
        <dbReference type="ARBA" id="ARBA00022655"/>
    </source>
</evidence>
<feature type="chain" id="PRO_5031643093" description="Aspartate 1-decarboxylase alpha chain" evidence="9 13">
    <location>
        <begin position="21"/>
        <end position="130"/>
    </location>
</feature>
<dbReference type="RefSeq" id="WP_376766809.1">
    <property type="nucleotide sequence ID" value="NZ_JACCBU010000001.1"/>
</dbReference>
<reference evidence="14 15" key="1">
    <citation type="submission" date="2020-07" db="EMBL/GenBank/DDBJ databases">
        <title>Sequencing the genomes of 1000 actinobacteria strains.</title>
        <authorList>
            <person name="Klenk H.-P."/>
        </authorList>
    </citation>
    <scope>NUCLEOTIDE SEQUENCE [LARGE SCALE GENOMIC DNA]</scope>
    <source>
        <strain evidence="14 15">DSM 22083</strain>
    </source>
</reference>
<keyword evidence="3 9" id="KW-0210">Decarboxylase</keyword>
<dbReference type="GO" id="GO:0004068">
    <property type="term" value="F:aspartate 1-decarboxylase activity"/>
    <property type="evidence" value="ECO:0007669"/>
    <property type="project" value="UniProtKB-UniRule"/>
</dbReference>
<comment type="caution">
    <text evidence="14">The sequence shown here is derived from an EMBL/GenBank/DDBJ whole genome shotgun (WGS) entry which is preliminary data.</text>
</comment>
<feature type="active site" description="Proton donor" evidence="9 10">
    <location>
        <position position="54"/>
    </location>
</feature>
<dbReference type="AlphaFoldDB" id="A0A7Y9LDU8"/>
<keyword evidence="2 9" id="KW-0566">Pantothenate biosynthesis</keyword>
<dbReference type="EC" id="4.1.1.11" evidence="9"/>
<evidence type="ECO:0000256" key="9">
    <source>
        <dbReference type="HAMAP-Rule" id="MF_00446"/>
    </source>
</evidence>
<dbReference type="PIRSF" id="PIRSF006246">
    <property type="entry name" value="Asp_decarbox"/>
    <property type="match status" value="1"/>
</dbReference>
<evidence type="ECO:0000256" key="3">
    <source>
        <dbReference type="ARBA" id="ARBA00022793"/>
    </source>
</evidence>
<dbReference type="EMBL" id="JACCBU010000001">
    <property type="protein sequence ID" value="NYE72346.1"/>
    <property type="molecule type" value="Genomic_DNA"/>
</dbReference>
<dbReference type="InterPro" id="IPR003190">
    <property type="entry name" value="Asp_decarbox"/>
</dbReference>
<name>A0A7Y9LDU8_9ACTN</name>
<keyword evidence="7 9" id="KW-0704">Schiff base</keyword>
<evidence type="ECO:0000256" key="7">
    <source>
        <dbReference type="ARBA" id="ARBA00023270"/>
    </source>
</evidence>
<dbReference type="UniPathway" id="UPA00028">
    <property type="reaction ID" value="UER00002"/>
</dbReference>
<dbReference type="PANTHER" id="PTHR21012">
    <property type="entry name" value="ASPARTATE 1-DECARBOXYLASE"/>
    <property type="match status" value="1"/>
</dbReference>
<dbReference type="GO" id="GO:0006523">
    <property type="term" value="P:alanine biosynthetic process"/>
    <property type="evidence" value="ECO:0007669"/>
    <property type="project" value="InterPro"/>
</dbReference>
<protein>
    <recommendedName>
        <fullName evidence="9">Aspartate 1-decarboxylase</fullName>
        <ecNumber evidence="9">4.1.1.11</ecNumber>
    </recommendedName>
    <alternativeName>
        <fullName evidence="9">Aspartate alpha-decarboxylase</fullName>
    </alternativeName>
    <component>
        <recommendedName>
            <fullName evidence="9">Aspartate 1-decarboxylase beta chain</fullName>
        </recommendedName>
    </component>
    <component>
        <recommendedName>
            <fullName evidence="9">Aspartate 1-decarboxylase alpha chain</fullName>
        </recommendedName>
    </component>
</protein>
<keyword evidence="5 9" id="KW-0865">Zymogen</keyword>
<feature type="chain" id="PRO_5031643092" description="Aspartate 1-decarboxylase beta chain" evidence="9 13">
    <location>
        <begin position="1"/>
        <end position="20"/>
    </location>
</feature>
<keyword evidence="8 9" id="KW-0670">Pyruvate</keyword>
<evidence type="ECO:0000256" key="12">
    <source>
        <dbReference type="PIRSR" id="PIRSR006246-3"/>
    </source>
</evidence>
<keyword evidence="15" id="KW-1185">Reference proteome</keyword>
<evidence type="ECO:0000256" key="5">
    <source>
        <dbReference type="ARBA" id="ARBA00023145"/>
    </source>
</evidence>
<evidence type="ECO:0000256" key="6">
    <source>
        <dbReference type="ARBA" id="ARBA00023239"/>
    </source>
</evidence>
<keyword evidence="4 9" id="KW-0068">Autocatalytic cleavage</keyword>
<comment type="catalytic activity">
    <reaction evidence="9">
        <text>L-aspartate + H(+) = beta-alanine + CO2</text>
        <dbReference type="Rhea" id="RHEA:19497"/>
        <dbReference type="ChEBI" id="CHEBI:15378"/>
        <dbReference type="ChEBI" id="CHEBI:16526"/>
        <dbReference type="ChEBI" id="CHEBI:29991"/>
        <dbReference type="ChEBI" id="CHEBI:57966"/>
        <dbReference type="EC" id="4.1.1.11"/>
    </reaction>
</comment>
<evidence type="ECO:0000256" key="8">
    <source>
        <dbReference type="ARBA" id="ARBA00023317"/>
    </source>
</evidence>
<dbReference type="Pfam" id="PF02261">
    <property type="entry name" value="Asp_decarbox"/>
    <property type="match status" value="1"/>
</dbReference>
<evidence type="ECO:0000256" key="13">
    <source>
        <dbReference type="PIRSR" id="PIRSR006246-5"/>
    </source>
</evidence>
<dbReference type="PANTHER" id="PTHR21012:SF0">
    <property type="entry name" value="ASPARTATE 1-DECARBOXYLASE"/>
    <property type="match status" value="1"/>
</dbReference>
<comment type="PTM">
    <text evidence="9 12">Is synthesized initially as an inactive proenzyme, which is activated by self-cleavage at a specific serine bond to produce a beta-subunit with a hydroxyl group at its C-terminus and an alpha-subunit with a pyruvoyl group at its N-terminus.</text>
</comment>
<sequence>MFKSKIHRATVTQADLNYIGSLTVDEDLMDAADLLPGEQVSVVDITNGARLETYLIPGERGSGVIGVNGAAAHLVQVGDLVIVISYAAMTDEEARSYDPTVVHVDAGNAIITVGHDPAEAAPGLVLQRDG</sequence>
<gene>
    <name evidence="9" type="primary">panD</name>
    <name evidence="14" type="ORF">BKA15_003675</name>
</gene>
<dbReference type="GO" id="GO:0005829">
    <property type="term" value="C:cytosol"/>
    <property type="evidence" value="ECO:0007669"/>
    <property type="project" value="TreeGrafter"/>
</dbReference>
<comment type="subunit">
    <text evidence="9">Heterooctamer of four alpha and four beta subunits.</text>
</comment>
<comment type="similarity">
    <text evidence="9">Belongs to the PanD family.</text>
</comment>
<evidence type="ECO:0000256" key="1">
    <source>
        <dbReference type="ARBA" id="ARBA00022490"/>
    </source>
</evidence>
<comment type="subcellular location">
    <subcellularLocation>
        <location evidence="9">Cytoplasm</location>
    </subcellularLocation>
</comment>
<dbReference type="GO" id="GO:0015940">
    <property type="term" value="P:pantothenate biosynthetic process"/>
    <property type="evidence" value="ECO:0007669"/>
    <property type="project" value="UniProtKB-UniRule"/>
</dbReference>
<evidence type="ECO:0000256" key="11">
    <source>
        <dbReference type="PIRSR" id="PIRSR006246-2"/>
    </source>
</evidence>
<feature type="active site" description="Schiff-base intermediate with substrate; via pyruvic acid" evidence="9 10">
    <location>
        <position position="21"/>
    </location>
</feature>
<feature type="binding site" evidence="9 11">
    <location>
        <position position="53"/>
    </location>
    <ligand>
        <name>substrate</name>
    </ligand>
</feature>
<evidence type="ECO:0000256" key="4">
    <source>
        <dbReference type="ARBA" id="ARBA00022813"/>
    </source>
</evidence>
<keyword evidence="6 9" id="KW-0456">Lyase</keyword>
<accession>A0A7Y9LDU8</accession>
<organism evidence="14 15">
    <name type="scientific">Microlunatus parietis</name>
    <dbReference type="NCBI Taxonomy" id="682979"/>
    <lineage>
        <taxon>Bacteria</taxon>
        <taxon>Bacillati</taxon>
        <taxon>Actinomycetota</taxon>
        <taxon>Actinomycetes</taxon>
        <taxon>Propionibacteriales</taxon>
        <taxon>Propionibacteriaceae</taxon>
        <taxon>Microlunatus</taxon>
    </lineage>
</organism>
<dbReference type="HAMAP" id="MF_00446">
    <property type="entry name" value="PanD"/>
    <property type="match status" value="1"/>
</dbReference>
<comment type="cofactor">
    <cofactor evidence="9 10">
        <name>pyruvate</name>
        <dbReference type="ChEBI" id="CHEBI:15361"/>
    </cofactor>
    <text evidence="9 10">Binds 1 pyruvoyl group covalently per subunit.</text>
</comment>
<feature type="binding site" evidence="9 11">
    <location>
        <begin position="69"/>
        <end position="71"/>
    </location>
    <ligand>
        <name>substrate</name>
    </ligand>
</feature>
<feature type="modified residue" description="Pyruvic acid (Ser)" evidence="9 12">
    <location>
        <position position="21"/>
    </location>
</feature>
<dbReference type="CDD" id="cd06919">
    <property type="entry name" value="Asp_decarbox"/>
    <property type="match status" value="1"/>
</dbReference>
<dbReference type="InterPro" id="IPR009010">
    <property type="entry name" value="Asp_de-COase-like_dom_sf"/>
</dbReference>
<dbReference type="NCBIfam" id="TIGR00223">
    <property type="entry name" value="panD"/>
    <property type="match status" value="1"/>
</dbReference>
<evidence type="ECO:0000313" key="14">
    <source>
        <dbReference type="EMBL" id="NYE72346.1"/>
    </source>
</evidence>
<dbReference type="SUPFAM" id="SSF50692">
    <property type="entry name" value="ADC-like"/>
    <property type="match status" value="1"/>
</dbReference>
<dbReference type="Proteomes" id="UP000569914">
    <property type="component" value="Unassembled WGS sequence"/>
</dbReference>